<dbReference type="STRING" id="29170.A0A368G5B5"/>
<dbReference type="InterPro" id="IPR001079">
    <property type="entry name" value="Galectin_CRD"/>
</dbReference>
<dbReference type="CDD" id="cd00070">
    <property type="entry name" value="GLECT"/>
    <property type="match status" value="2"/>
</dbReference>
<organism evidence="4 5">
    <name type="scientific">Ancylostoma caninum</name>
    <name type="common">Dog hookworm</name>
    <dbReference type="NCBI Taxonomy" id="29170"/>
    <lineage>
        <taxon>Eukaryota</taxon>
        <taxon>Metazoa</taxon>
        <taxon>Ecdysozoa</taxon>
        <taxon>Nematoda</taxon>
        <taxon>Chromadorea</taxon>
        <taxon>Rhabditida</taxon>
        <taxon>Rhabditina</taxon>
        <taxon>Rhabditomorpha</taxon>
        <taxon>Strongyloidea</taxon>
        <taxon>Ancylostomatidae</taxon>
        <taxon>Ancylostomatinae</taxon>
        <taxon>Ancylostoma</taxon>
    </lineage>
</organism>
<protein>
    <recommendedName>
        <fullName evidence="2">Galectin</fullName>
    </recommendedName>
</protein>
<dbReference type="SUPFAM" id="SSF49899">
    <property type="entry name" value="Concanavalin A-like lectins/glucanases"/>
    <property type="match status" value="2"/>
</dbReference>
<evidence type="ECO:0000256" key="1">
    <source>
        <dbReference type="ARBA" id="ARBA00022734"/>
    </source>
</evidence>
<evidence type="ECO:0000313" key="4">
    <source>
        <dbReference type="EMBL" id="RCN38868.1"/>
    </source>
</evidence>
<dbReference type="Proteomes" id="UP000252519">
    <property type="component" value="Unassembled WGS sequence"/>
</dbReference>
<dbReference type="PANTHER" id="PTHR11346">
    <property type="entry name" value="GALECTIN"/>
    <property type="match status" value="1"/>
</dbReference>
<dbReference type="PROSITE" id="PS51304">
    <property type="entry name" value="GALECTIN"/>
    <property type="match status" value="2"/>
</dbReference>
<gene>
    <name evidence="4" type="ORF">ANCCAN_15213</name>
</gene>
<name>A0A368G5B5_ANCCA</name>
<dbReference type="EMBL" id="JOJR01000371">
    <property type="protein sequence ID" value="RCN38868.1"/>
    <property type="molecule type" value="Genomic_DNA"/>
</dbReference>
<dbReference type="PANTHER" id="PTHR11346:SF173">
    <property type="entry name" value="GALECTIN"/>
    <property type="match status" value="1"/>
</dbReference>
<evidence type="ECO:0000256" key="2">
    <source>
        <dbReference type="RuleBase" id="RU102079"/>
    </source>
</evidence>
<dbReference type="GO" id="GO:0030246">
    <property type="term" value="F:carbohydrate binding"/>
    <property type="evidence" value="ECO:0007669"/>
    <property type="project" value="UniProtKB-UniRule"/>
</dbReference>
<feature type="domain" description="Galectin" evidence="3">
    <location>
        <begin position="105"/>
        <end position="234"/>
    </location>
</feature>
<comment type="caution">
    <text evidence="4">The sequence shown here is derived from an EMBL/GenBank/DDBJ whole genome shotgun (WGS) entry which is preliminary data.</text>
</comment>
<evidence type="ECO:0000313" key="5">
    <source>
        <dbReference type="Proteomes" id="UP000252519"/>
    </source>
</evidence>
<evidence type="ECO:0000259" key="3">
    <source>
        <dbReference type="PROSITE" id="PS51304"/>
    </source>
</evidence>
<dbReference type="Gene3D" id="2.60.120.200">
    <property type="match status" value="2"/>
</dbReference>
<dbReference type="SMART" id="SM00908">
    <property type="entry name" value="Gal-bind_lectin"/>
    <property type="match status" value="2"/>
</dbReference>
<dbReference type="AlphaFoldDB" id="A0A368G5B5"/>
<proteinExistence type="predicted"/>
<keyword evidence="1 2" id="KW-0430">Lectin</keyword>
<feature type="domain" description="Galectin" evidence="3">
    <location>
        <begin position="1"/>
        <end position="98"/>
    </location>
</feature>
<dbReference type="SMART" id="SM00276">
    <property type="entry name" value="GLECT"/>
    <property type="match status" value="1"/>
</dbReference>
<dbReference type="InterPro" id="IPR044156">
    <property type="entry name" value="Galectin-like"/>
</dbReference>
<reference evidence="4 5" key="1">
    <citation type="submission" date="2014-10" db="EMBL/GenBank/DDBJ databases">
        <title>Draft genome of the hookworm Ancylostoma caninum.</title>
        <authorList>
            <person name="Mitreva M."/>
        </authorList>
    </citation>
    <scope>NUCLEOTIDE SEQUENCE [LARGE SCALE GENOMIC DNA]</scope>
    <source>
        <strain evidence="4 5">Baltimore</strain>
    </source>
</reference>
<dbReference type="Pfam" id="PF00337">
    <property type="entry name" value="Gal-bind_lectin"/>
    <property type="match status" value="2"/>
</dbReference>
<dbReference type="OrthoDB" id="6251307at2759"/>
<keyword evidence="5" id="KW-1185">Reference proteome</keyword>
<sequence length="234" mass="27337">MHFNPRLKDKVVIFNTFLGGSWQYEERPSLAFPFERKQIYTIEMIASSNNSVLIHVNGQFLYEFRHRNSASDRVDYSYYPHNVPDAPAIPPVSRFDKEVFTPTNPVEIPVNGFQHGHRFRVVLKTLDKRDERFEINFKSGSDILMHFNPRLKDKVVIFNTFLGGSWQYEERPSLAFPFERKQIYTIEMIASSNNSVLIHVNGQFLYEFRHRNSASDVMSIEVNGDVHIHSVHVT</sequence>
<accession>A0A368G5B5</accession>
<dbReference type="InterPro" id="IPR013320">
    <property type="entry name" value="ConA-like_dom_sf"/>
</dbReference>